<dbReference type="InterPro" id="IPR053170">
    <property type="entry name" value="Transcription_regulator"/>
</dbReference>
<feature type="transmembrane region" description="Helical" evidence="2">
    <location>
        <begin position="68"/>
        <end position="87"/>
    </location>
</feature>
<feature type="compositionally biased region" description="Polar residues" evidence="1">
    <location>
        <begin position="350"/>
        <end position="371"/>
    </location>
</feature>
<evidence type="ECO:0000313" key="3">
    <source>
        <dbReference type="EMBL" id="MDO6673255.1"/>
    </source>
</evidence>
<keyword evidence="2" id="KW-0812">Transmembrane</keyword>
<sequence>MDSLTQICLGAVVGGAVMAPAIRRLPGPKRGAAIRYALLGGAALGTLPDLDVMIDYGDAVANYTHHRGFSHSLPVLALLGIVLGWLLARLPRLASLGRGRLIAYCVLCLVTHPLLDSFTTYGTQLLWPWPSRPISLASVFIIDPLYTLPLLITGLWVAIRGRAGHLLTAGLMLSSLYLGWGLAAKSWVEHRVAPLLASQGFADAPRMVQPTPFNSLLWRVSATTPQADHEWMVSVFDSDAQLASLARRDFPRHPTLDAEVAKLEDGQRLRWFAAPYLRASRERTPEGETLLAVTDTRLGSPGYHPFRFALARQNAAGEWQGLEDSQRLPSRPVDRAALLSLWQAVHDPQTRMQPNQRTVSATPSNPSAETR</sequence>
<keyword evidence="3" id="KW-0378">Hydrolase</keyword>
<name>A0AAP4U0S8_9GAMM</name>
<dbReference type="InterPro" id="IPR007404">
    <property type="entry name" value="YdjM-like"/>
</dbReference>
<feature type="transmembrane region" description="Helical" evidence="2">
    <location>
        <begin position="99"/>
        <end position="115"/>
    </location>
</feature>
<keyword evidence="2" id="KW-0472">Membrane</keyword>
<dbReference type="Proteomes" id="UP001170481">
    <property type="component" value="Unassembled WGS sequence"/>
</dbReference>
<keyword evidence="2" id="KW-1133">Transmembrane helix</keyword>
<evidence type="ECO:0000256" key="1">
    <source>
        <dbReference type="SAM" id="MobiDB-lite"/>
    </source>
</evidence>
<accession>A0AAP4U0S8</accession>
<dbReference type="AlphaFoldDB" id="A0AAP4U0S8"/>
<dbReference type="Pfam" id="PF04307">
    <property type="entry name" value="YdjM"/>
    <property type="match status" value="1"/>
</dbReference>
<feature type="transmembrane region" description="Helical" evidence="2">
    <location>
        <begin position="135"/>
        <end position="159"/>
    </location>
</feature>
<dbReference type="GO" id="GO:0016787">
    <property type="term" value="F:hydrolase activity"/>
    <property type="evidence" value="ECO:0007669"/>
    <property type="project" value="UniProtKB-KW"/>
</dbReference>
<feature type="transmembrane region" description="Helical" evidence="2">
    <location>
        <begin position="32"/>
        <end position="48"/>
    </location>
</feature>
<protein>
    <submittedName>
        <fullName evidence="3">Metal-dependent hydrolase</fullName>
    </submittedName>
</protein>
<evidence type="ECO:0000313" key="4">
    <source>
        <dbReference type="Proteomes" id="UP001170481"/>
    </source>
</evidence>
<feature type="transmembrane region" description="Helical" evidence="2">
    <location>
        <begin position="166"/>
        <end position="188"/>
    </location>
</feature>
<dbReference type="PANTHER" id="PTHR40031:SF1">
    <property type="entry name" value="MEMBRANE-BOUND METAL-DEPENDENT HYDROLASE"/>
    <property type="match status" value="1"/>
</dbReference>
<comment type="caution">
    <text evidence="3">The sequence shown here is derived from an EMBL/GenBank/DDBJ whole genome shotgun (WGS) entry which is preliminary data.</text>
</comment>
<dbReference type="RefSeq" id="WP_107335941.1">
    <property type="nucleotide sequence ID" value="NZ_JAUORK010000021.1"/>
</dbReference>
<reference evidence="3" key="1">
    <citation type="submission" date="2023-07" db="EMBL/GenBank/DDBJ databases">
        <title>Genome content predicts the carbon catabolic preferences of heterotrophic bacteria.</title>
        <authorList>
            <person name="Gralka M."/>
        </authorList>
    </citation>
    <scope>NUCLEOTIDE SEQUENCE</scope>
    <source>
        <strain evidence="3">C2R13</strain>
    </source>
</reference>
<dbReference type="EMBL" id="JAUORK010000021">
    <property type="protein sequence ID" value="MDO6673255.1"/>
    <property type="molecule type" value="Genomic_DNA"/>
</dbReference>
<dbReference type="PANTHER" id="PTHR40031">
    <property type="entry name" value="HYPOTHETICAL MEMBRANE SPANNING PROTEIN"/>
    <property type="match status" value="1"/>
</dbReference>
<evidence type="ECO:0000256" key="2">
    <source>
        <dbReference type="SAM" id="Phobius"/>
    </source>
</evidence>
<gene>
    <name evidence="3" type="ORF">Q4535_14160</name>
</gene>
<feature type="region of interest" description="Disordered" evidence="1">
    <location>
        <begin position="346"/>
        <end position="371"/>
    </location>
</feature>
<organism evidence="3 4">
    <name type="scientific">Cobetia amphilecti</name>
    <dbReference type="NCBI Taxonomy" id="1055104"/>
    <lineage>
        <taxon>Bacteria</taxon>
        <taxon>Pseudomonadati</taxon>
        <taxon>Pseudomonadota</taxon>
        <taxon>Gammaproteobacteria</taxon>
        <taxon>Oceanospirillales</taxon>
        <taxon>Halomonadaceae</taxon>
        <taxon>Cobetia</taxon>
    </lineage>
</organism>
<proteinExistence type="predicted"/>